<dbReference type="Gene3D" id="3.40.50.300">
    <property type="entry name" value="P-loop containing nucleotide triphosphate hydrolases"/>
    <property type="match status" value="2"/>
</dbReference>
<comment type="subcellular location">
    <subcellularLocation>
        <location evidence="1">Membrane</location>
        <topology evidence="1">Multi-pass membrane protein</topology>
    </subcellularLocation>
</comment>
<dbReference type="GO" id="GO:0005524">
    <property type="term" value="F:ATP binding"/>
    <property type="evidence" value="ECO:0007669"/>
    <property type="project" value="UniProtKB-KW"/>
</dbReference>
<feature type="transmembrane region" description="Helical" evidence="7">
    <location>
        <begin position="1159"/>
        <end position="1183"/>
    </location>
</feature>
<evidence type="ECO:0000256" key="6">
    <source>
        <dbReference type="ARBA" id="ARBA00023136"/>
    </source>
</evidence>
<keyword evidence="2 7" id="KW-0812">Transmembrane</keyword>
<dbReference type="InterPro" id="IPR003439">
    <property type="entry name" value="ABC_transporter-like_ATP-bd"/>
</dbReference>
<dbReference type="Pfam" id="PF12698">
    <property type="entry name" value="ABC2_membrane_3"/>
    <property type="match status" value="1"/>
</dbReference>
<dbReference type="SUPFAM" id="SSF52540">
    <property type="entry name" value="P-loop containing nucleoside triphosphate hydrolases"/>
    <property type="match status" value="2"/>
</dbReference>
<feature type="transmembrane region" description="Helical" evidence="7">
    <location>
        <begin position="259"/>
        <end position="279"/>
    </location>
</feature>
<evidence type="ECO:0000256" key="7">
    <source>
        <dbReference type="SAM" id="Phobius"/>
    </source>
</evidence>
<feature type="transmembrane region" description="Helical" evidence="7">
    <location>
        <begin position="330"/>
        <end position="349"/>
    </location>
</feature>
<feature type="transmembrane region" description="Helical" evidence="7">
    <location>
        <begin position="300"/>
        <end position="318"/>
    </location>
</feature>
<dbReference type="GO" id="GO:0140359">
    <property type="term" value="F:ABC-type transporter activity"/>
    <property type="evidence" value="ECO:0007669"/>
    <property type="project" value="InterPro"/>
</dbReference>
<dbReference type="InterPro" id="IPR026082">
    <property type="entry name" value="ABCA"/>
</dbReference>
<evidence type="ECO:0000259" key="8">
    <source>
        <dbReference type="PROSITE" id="PS50893"/>
    </source>
</evidence>
<keyword evidence="5 7" id="KW-1133">Transmembrane helix</keyword>
<dbReference type="GO" id="GO:0005319">
    <property type="term" value="F:lipid transporter activity"/>
    <property type="evidence" value="ECO:0007669"/>
    <property type="project" value="TreeGrafter"/>
</dbReference>
<keyword evidence="3" id="KW-0547">Nucleotide-binding</keyword>
<feature type="domain" description="ABC transporter" evidence="8">
    <location>
        <begin position="1312"/>
        <end position="1535"/>
    </location>
</feature>
<protein>
    <recommendedName>
        <fullName evidence="8">ABC transporter domain-containing protein</fullName>
    </recommendedName>
</protein>
<feature type="domain" description="ABC transporter" evidence="8">
    <location>
        <begin position="510"/>
        <end position="748"/>
    </location>
</feature>
<dbReference type="SMART" id="SM00382">
    <property type="entry name" value="AAA"/>
    <property type="match status" value="2"/>
</dbReference>
<dbReference type="FunFam" id="3.40.50.300:FF:001598">
    <property type="entry name" value="ABC transporter ced-7"/>
    <property type="match status" value="1"/>
</dbReference>
<feature type="transmembrane region" description="Helical" evidence="7">
    <location>
        <begin position="1235"/>
        <end position="1259"/>
    </location>
</feature>
<reference evidence="9" key="1">
    <citation type="journal article" date="2020" name="Ecol. Evol.">
        <title>Genome structure and content of the rice root-knot nematode (Meloidogyne graminicola).</title>
        <authorList>
            <person name="Phan N.T."/>
            <person name="Danchin E.G.J."/>
            <person name="Klopp C."/>
            <person name="Perfus-Barbeoch L."/>
            <person name="Kozlowski D.K."/>
            <person name="Koutsovoulos G.D."/>
            <person name="Lopez-Roques C."/>
            <person name="Bouchez O."/>
            <person name="Zahm M."/>
            <person name="Besnard G."/>
            <person name="Bellafiore S."/>
        </authorList>
    </citation>
    <scope>NUCLEOTIDE SEQUENCE</scope>
    <source>
        <strain evidence="9">VN-18</strain>
    </source>
</reference>
<feature type="transmembrane region" description="Helical" evidence="7">
    <location>
        <begin position="1094"/>
        <end position="1121"/>
    </location>
</feature>
<dbReference type="GO" id="GO:0016020">
    <property type="term" value="C:membrane"/>
    <property type="evidence" value="ECO:0007669"/>
    <property type="project" value="UniProtKB-SubCell"/>
</dbReference>
<sequence length="1646" mass="186866">MGLAAQFYLLLWKNLIVQSRSICWLIVENLFSTYLLFMIIIVVKYGNYESIDHAYSFEPFKLTGNSSDISRNIKHSTNIYRYYNCDVISFGFSYESGMKNLAFKIMDEVNERYNHNDTKLQIMIHNFTRLEAMMKALKEDLNNTKDFMCGEFLGGVHFQNISLRKGKTQPQLIYRIFLPQKTDNVHWNLEKFWLENDPESAQSDHNQIPSSPPYWQSAFLSIQYAIESIFVKMNNGSIPMDNVDLSLLRIPIDKVRSGGIIAAINTLWILWLLSILAIMMHTAKEIVIDKEAGIKTYMSIMGLHPLSFYLSQIFIGIIKSTFIMFSSSSVFVLLSVLFTIPMIFLAGLLSAFFKSTMMTLLFCSIVPGFLSVLTNNSTPATTEIGLCFLSSLNPITALSLGLKQISNAEINMIYLGWTSLFFGGTTKFTIGYSMLMLIIDSMILCLLIFYVDSVFPTDGSIKRHPLFFLESFWKHSHARSNQLPPMDQIDSKILIENMEPEHASIDEADIIVQNMCKRWGFWKGTLAVDNLNFKAYRGQVTVLLGHNGAGKTTAFSVITGTVSSSSGHVMICGLKLEDNLDICRKKIGYCPQNNPLFPKFTVKEHLQLYAGLKSSSFYGPYGKKGLNDEIREILQSINLSESENIQSQNLSGGQKRKLCVGIALIAGSRVVLLDEPTAGMDPIARSEVANLLSKIKKDRTILLTTHYMDEADKMGDRIGIMVNGRLMCNGSPDFLKKKFGTGFILTMLCNSDFESFHSTMDSIFSVIQRHLVDARIDRSIYPEFSVILPISEKLHFANLFDELEQRKEEFCINSFGLSLNTLEQVFLKVGELAEPEEQQKALNGDSVDGTLFTPAQKLASKLFGVRQQQFVSTKFSCLTLLFQQVLAMLWRQYLWTIRNPMRSLFPMSIALIWFFLIKSYSSKTSGVDTQRSLSLDNTDEEFRIPIHIQDPKLHSIFSNITESFCSTCILNIDSQKELHDELKNHLFEMPPMVVGVAIYKNKFSGRFQIEALFNGLAVHSPPMAISFVISIRPTIVSYNLPTIVENQGVRDASLFLSIILCFSLFASAMIIPLVEDRTVKFKHQLMLTKLHVVTYWISVLIWNALFYTFFCVVLLLFLFYFELMHENILILCMLWVSFFWCYVPMNALLSFIFGKWQLAFTILFSWSFVSSFFFGMIWLLLQYVSIISSFNRESILKLIDVLTQIFYIVNPVFVFGKSMLKIFDSYNAHSISDGWSLLSIELLTLLISGLIYWIMLGFFQSRIISTFLHKFCRNLCNSYNKDFLDDYESLEDIDVKNERIRLASHLDSEFVLAVRDLTKFYGKFPALRGLTFGISGNECFGLLGVNGAGKTTTFDILTGVRFASSGSATVNGVNVNAGPAIGYCPQFDALPMELTGREVLHLIACLNGLSDIPNRVNQILNTIVLEGHADKLIKHNSGGQRRRISIGLTLVSLSSLIMLDEPTAGIDPQTRRQVWNLLHAIRQQNVAILLTSHSMEECEELCSRIAFLNKGLMNGIGTGQHLKERFGSSFLLTITISNPSDNMTLQLNNIVLQKFESPKLLDDLTASSVLRWEIPRTVNIYWNELYRNAQQLAYTYPDSSSNSGPRIVDFTLTQSSLEQPLISCFNSFIHYYIYTFPCISLIYRNK</sequence>
<dbReference type="Pfam" id="PF00005">
    <property type="entry name" value="ABC_tran"/>
    <property type="match status" value="2"/>
</dbReference>
<evidence type="ECO:0000256" key="1">
    <source>
        <dbReference type="ARBA" id="ARBA00004141"/>
    </source>
</evidence>
<feature type="transmembrane region" description="Helical" evidence="7">
    <location>
        <begin position="21"/>
        <end position="43"/>
    </location>
</feature>
<keyword evidence="6 7" id="KW-0472">Membrane</keyword>
<gene>
    <name evidence="9" type="ORF">Mgra_00002924</name>
</gene>
<name>A0A8S9ZX82_9BILA</name>
<keyword evidence="10" id="KW-1185">Reference proteome</keyword>
<dbReference type="InterPro" id="IPR027417">
    <property type="entry name" value="P-loop_NTPase"/>
</dbReference>
<evidence type="ECO:0000256" key="5">
    <source>
        <dbReference type="ARBA" id="ARBA00022989"/>
    </source>
</evidence>
<dbReference type="InterPro" id="IPR013525">
    <property type="entry name" value="ABC2_TM"/>
</dbReference>
<dbReference type="FunFam" id="3.40.50.300:FF:000933">
    <property type="entry name" value="ABC transporter A family member 7"/>
    <property type="match status" value="1"/>
</dbReference>
<dbReference type="GO" id="GO:0016887">
    <property type="term" value="F:ATP hydrolysis activity"/>
    <property type="evidence" value="ECO:0007669"/>
    <property type="project" value="InterPro"/>
</dbReference>
<dbReference type="OrthoDB" id="10255969at2759"/>
<organism evidence="9 10">
    <name type="scientific">Meloidogyne graminicola</name>
    <dbReference type="NCBI Taxonomy" id="189291"/>
    <lineage>
        <taxon>Eukaryota</taxon>
        <taxon>Metazoa</taxon>
        <taxon>Ecdysozoa</taxon>
        <taxon>Nematoda</taxon>
        <taxon>Chromadorea</taxon>
        <taxon>Rhabditida</taxon>
        <taxon>Tylenchina</taxon>
        <taxon>Tylenchomorpha</taxon>
        <taxon>Tylenchoidea</taxon>
        <taxon>Meloidogynidae</taxon>
        <taxon>Meloidogyninae</taxon>
        <taxon>Meloidogyne</taxon>
    </lineage>
</organism>
<feature type="transmembrane region" description="Helical" evidence="7">
    <location>
        <begin position="1195"/>
        <end position="1215"/>
    </location>
</feature>
<keyword evidence="4" id="KW-0067">ATP-binding</keyword>
<dbReference type="PANTHER" id="PTHR19229">
    <property type="entry name" value="ATP-BINDING CASSETTE TRANSPORTER SUBFAMILY A ABCA"/>
    <property type="match status" value="1"/>
</dbReference>
<feature type="transmembrane region" description="Helical" evidence="7">
    <location>
        <begin position="1054"/>
        <end position="1074"/>
    </location>
</feature>
<dbReference type="PROSITE" id="PS50893">
    <property type="entry name" value="ABC_TRANSPORTER_2"/>
    <property type="match status" value="2"/>
</dbReference>
<dbReference type="InterPro" id="IPR003593">
    <property type="entry name" value="AAA+_ATPase"/>
</dbReference>
<evidence type="ECO:0000256" key="3">
    <source>
        <dbReference type="ARBA" id="ARBA00022741"/>
    </source>
</evidence>
<dbReference type="EMBL" id="JABEBT010000018">
    <property type="protein sequence ID" value="KAF7637665.1"/>
    <property type="molecule type" value="Genomic_DNA"/>
</dbReference>
<dbReference type="PANTHER" id="PTHR19229:SF250">
    <property type="entry name" value="ABC TRANSPORTER DOMAIN-CONTAINING PROTEIN-RELATED"/>
    <property type="match status" value="1"/>
</dbReference>
<feature type="transmembrane region" description="Helical" evidence="7">
    <location>
        <begin position="436"/>
        <end position="455"/>
    </location>
</feature>
<proteinExistence type="predicted"/>
<dbReference type="CDD" id="cd03263">
    <property type="entry name" value="ABC_subfamily_A"/>
    <property type="match status" value="2"/>
</dbReference>
<accession>A0A8S9ZX82</accession>
<evidence type="ECO:0000313" key="9">
    <source>
        <dbReference type="EMBL" id="KAF7637665.1"/>
    </source>
</evidence>
<comment type="caution">
    <text evidence="9">The sequence shown here is derived from an EMBL/GenBank/DDBJ whole genome shotgun (WGS) entry which is preliminary data.</text>
</comment>
<feature type="transmembrane region" description="Helical" evidence="7">
    <location>
        <begin position="1128"/>
        <end position="1153"/>
    </location>
</feature>
<evidence type="ECO:0000256" key="4">
    <source>
        <dbReference type="ARBA" id="ARBA00022840"/>
    </source>
</evidence>
<evidence type="ECO:0000256" key="2">
    <source>
        <dbReference type="ARBA" id="ARBA00022692"/>
    </source>
</evidence>
<dbReference type="PROSITE" id="PS00211">
    <property type="entry name" value="ABC_TRANSPORTER_1"/>
    <property type="match status" value="1"/>
</dbReference>
<evidence type="ECO:0000313" key="10">
    <source>
        <dbReference type="Proteomes" id="UP000605970"/>
    </source>
</evidence>
<dbReference type="InterPro" id="IPR017871">
    <property type="entry name" value="ABC_transporter-like_CS"/>
</dbReference>
<dbReference type="Proteomes" id="UP000605970">
    <property type="component" value="Unassembled WGS sequence"/>
</dbReference>